<feature type="transmembrane region" description="Helical" evidence="1">
    <location>
        <begin position="139"/>
        <end position="163"/>
    </location>
</feature>
<keyword evidence="1" id="KW-1133">Transmembrane helix</keyword>
<dbReference type="GO" id="GO:0006508">
    <property type="term" value="P:proteolysis"/>
    <property type="evidence" value="ECO:0007669"/>
    <property type="project" value="UniProtKB-KW"/>
</dbReference>
<keyword evidence="1" id="KW-0472">Membrane</keyword>
<sequence>MRSRSQIHQHSGAQLQASWTQQATSAMRREDPTKGADLARLIIGIVVCAVLGLGFLLILLLGALSFRGVGVIIVLLSLLPLSVIIGMVLWFDRWKPQPKLILGLCVLWGAVASVIIVFITQLTSIYALGAFGIDASGDVVGAVVMAPIFEEGAKGIFLVALVLGARKYFEGPLDGWMYGTLIGAGFAFTENLLYLGSAYDDYQSQGLILTFAMRCVVSPLLHSTFTGMAGIAIGLAARRGSWWLTALMWIPGYIVGAFLHGLWNGVATATDDIDPLASIAITLVFSACVSALWFGSGLYLRHEETKQTRLMLGDYANAGWLTHAEVDMLGTWKGRRAGRRWASQFPGGKTEMKAMIRAAASLSSIRERILGGVGGRTEIARERFELDELTQARSRLMASARMPARRP</sequence>
<gene>
    <name evidence="2" type="ORF">GSY69_07770</name>
</gene>
<name>A0A6N9H7U7_9MICO</name>
<keyword evidence="1" id="KW-0812">Transmembrane</keyword>
<dbReference type="InterPro" id="IPR026898">
    <property type="entry name" value="PrsW"/>
</dbReference>
<accession>A0A6N9H7U7</accession>
<protein>
    <submittedName>
        <fullName evidence="2">PrsW family intramembrane metalloprotease</fullName>
    </submittedName>
</protein>
<feature type="transmembrane region" description="Helical" evidence="1">
    <location>
        <begin position="207"/>
        <end position="235"/>
    </location>
</feature>
<evidence type="ECO:0000313" key="2">
    <source>
        <dbReference type="EMBL" id="MYM19866.1"/>
    </source>
</evidence>
<proteinExistence type="predicted"/>
<feature type="transmembrane region" description="Helical" evidence="1">
    <location>
        <begin position="69"/>
        <end position="91"/>
    </location>
</feature>
<reference evidence="2 3" key="1">
    <citation type="submission" date="2020-01" db="EMBL/GenBank/DDBJ databases">
        <authorList>
            <person name="Deng T."/>
        </authorList>
    </citation>
    <scope>NUCLEOTIDE SEQUENCE [LARGE SCALE GENOMIC DNA]</scope>
    <source>
        <strain evidence="2 3">5221</strain>
    </source>
</reference>
<evidence type="ECO:0000313" key="3">
    <source>
        <dbReference type="Proteomes" id="UP000469215"/>
    </source>
</evidence>
<keyword evidence="2" id="KW-0482">Metalloprotease</keyword>
<keyword evidence="3" id="KW-1185">Reference proteome</keyword>
<feature type="transmembrane region" description="Helical" evidence="1">
    <location>
        <begin position="38"/>
        <end position="63"/>
    </location>
</feature>
<evidence type="ECO:0000256" key="1">
    <source>
        <dbReference type="SAM" id="Phobius"/>
    </source>
</evidence>
<keyword evidence="2" id="KW-0378">Hydrolase</keyword>
<dbReference type="Proteomes" id="UP000469215">
    <property type="component" value="Unassembled WGS sequence"/>
</dbReference>
<feature type="transmembrane region" description="Helical" evidence="1">
    <location>
        <begin position="100"/>
        <end position="119"/>
    </location>
</feature>
<dbReference type="GO" id="GO:0008237">
    <property type="term" value="F:metallopeptidase activity"/>
    <property type="evidence" value="ECO:0007669"/>
    <property type="project" value="UniProtKB-KW"/>
</dbReference>
<keyword evidence="2" id="KW-0645">Protease</keyword>
<dbReference type="PANTHER" id="PTHR36844">
    <property type="entry name" value="PROTEASE PRSW"/>
    <property type="match status" value="1"/>
</dbReference>
<organism evidence="2 3">
    <name type="scientific">Brevibacterium rongguiense</name>
    <dbReference type="NCBI Taxonomy" id="2695267"/>
    <lineage>
        <taxon>Bacteria</taxon>
        <taxon>Bacillati</taxon>
        <taxon>Actinomycetota</taxon>
        <taxon>Actinomycetes</taxon>
        <taxon>Micrococcales</taxon>
        <taxon>Brevibacteriaceae</taxon>
        <taxon>Brevibacterium</taxon>
    </lineage>
</organism>
<dbReference type="Pfam" id="PF13367">
    <property type="entry name" value="PrsW-protease"/>
    <property type="match status" value="1"/>
</dbReference>
<dbReference type="PANTHER" id="PTHR36844:SF1">
    <property type="entry name" value="PROTEASE PRSW"/>
    <property type="match status" value="1"/>
</dbReference>
<feature type="transmembrane region" description="Helical" evidence="1">
    <location>
        <begin position="242"/>
        <end position="263"/>
    </location>
</feature>
<comment type="caution">
    <text evidence="2">The sequence shown here is derived from an EMBL/GenBank/DDBJ whole genome shotgun (WGS) entry which is preliminary data.</text>
</comment>
<dbReference type="EMBL" id="WWEQ01000027">
    <property type="protein sequence ID" value="MYM19866.1"/>
    <property type="molecule type" value="Genomic_DNA"/>
</dbReference>
<dbReference type="AlphaFoldDB" id="A0A6N9H7U7"/>
<feature type="transmembrane region" description="Helical" evidence="1">
    <location>
        <begin position="275"/>
        <end position="300"/>
    </location>
</feature>
<feature type="transmembrane region" description="Helical" evidence="1">
    <location>
        <begin position="175"/>
        <end position="195"/>
    </location>
</feature>